<gene>
    <name evidence="1" type="ORF">SAMN05444714_2469</name>
</gene>
<protein>
    <submittedName>
        <fullName evidence="1">Uncharacterized protein</fullName>
    </submittedName>
</protein>
<name>A0A1I6MWK1_9RHOB</name>
<sequence length="122" mass="13974">MAMYAIDKEGTDIARDAEAFFAEVADDDLLKFLSQLPMIWGNEERMTVADFTYEAMLWPFIKDAWRKIDGSPGLAGRLGQLDQVFDHAEKHLEKETGRTRRVPRTTNLASFMQIFMQGKLQA</sequence>
<dbReference type="AlphaFoldDB" id="A0A1I6MWK1"/>
<dbReference type="RefSeq" id="WP_131802583.1">
    <property type="nucleotide sequence ID" value="NZ_FOZM01000002.1"/>
</dbReference>
<proteinExistence type="predicted"/>
<dbReference type="OrthoDB" id="9800332at2"/>
<keyword evidence="2" id="KW-1185">Reference proteome</keyword>
<organism evidence="1 2">
    <name type="scientific">Yoonia litorea</name>
    <dbReference type="NCBI Taxonomy" id="1123755"/>
    <lineage>
        <taxon>Bacteria</taxon>
        <taxon>Pseudomonadati</taxon>
        <taxon>Pseudomonadota</taxon>
        <taxon>Alphaproteobacteria</taxon>
        <taxon>Rhodobacterales</taxon>
        <taxon>Paracoccaceae</taxon>
        <taxon>Yoonia</taxon>
    </lineage>
</organism>
<accession>A0A1I6MWK1</accession>
<reference evidence="1 2" key="1">
    <citation type="submission" date="2016-10" db="EMBL/GenBank/DDBJ databases">
        <authorList>
            <person name="de Groot N.N."/>
        </authorList>
    </citation>
    <scope>NUCLEOTIDE SEQUENCE [LARGE SCALE GENOMIC DNA]</scope>
    <source>
        <strain evidence="1 2">DSM 29433</strain>
    </source>
</reference>
<dbReference type="EMBL" id="FOZM01000002">
    <property type="protein sequence ID" value="SFS20072.1"/>
    <property type="molecule type" value="Genomic_DNA"/>
</dbReference>
<dbReference type="Proteomes" id="UP000198926">
    <property type="component" value="Unassembled WGS sequence"/>
</dbReference>
<evidence type="ECO:0000313" key="2">
    <source>
        <dbReference type="Proteomes" id="UP000198926"/>
    </source>
</evidence>
<evidence type="ECO:0000313" key="1">
    <source>
        <dbReference type="EMBL" id="SFS20072.1"/>
    </source>
</evidence>